<organism evidence="2 3">
    <name type="scientific">Sinanaerobacter chloroacetimidivorans</name>
    <dbReference type="NCBI Taxonomy" id="2818044"/>
    <lineage>
        <taxon>Bacteria</taxon>
        <taxon>Bacillati</taxon>
        <taxon>Bacillota</taxon>
        <taxon>Clostridia</taxon>
        <taxon>Peptostreptococcales</taxon>
        <taxon>Anaerovoracaceae</taxon>
        <taxon>Sinanaerobacter</taxon>
    </lineage>
</organism>
<proteinExistence type="predicted"/>
<accession>A0A8J8B0M5</accession>
<dbReference type="Proteomes" id="UP000675664">
    <property type="component" value="Unassembled WGS sequence"/>
</dbReference>
<keyword evidence="2" id="KW-0378">Hydrolase</keyword>
<dbReference type="AlphaFoldDB" id="A0A8J8B0M5"/>
<sequence>MFRNFKEENKGIRIHGYEWEPKNPQIVVCLVHGIGEHAGRYDRIGEIFKEAGISLLGMDLRGHGFSSGVRGHAACRKDIFADIDWLITYAMNRYPGLPVILYGHSMGGNLVLDYRRRGPLRSIPEGYLVTSPWVLLRREIPGHLYFFVKLISKIKPDFQMNSGVKQDTLGNKEIIGGQINSHLNHGKISVQTAIECFDIGRALMDGKVEKFGDEPLRPLLLMQGEGDQICSPEGSRKIAELEGDLCQYMEWQGFDHEIHNGNDTEDGTEVISAMVSWIQKMKISATA</sequence>
<evidence type="ECO:0000259" key="1">
    <source>
        <dbReference type="Pfam" id="PF12146"/>
    </source>
</evidence>
<gene>
    <name evidence="2" type="ORF">KCX82_02750</name>
</gene>
<reference evidence="2" key="1">
    <citation type="submission" date="2021-04" db="EMBL/GenBank/DDBJ databases">
        <title>Sinoanaerobacter chloroacetimidivorans sp. nov., an obligate anaerobic bacterium isolated from anaerobic sludge.</title>
        <authorList>
            <person name="Bao Y."/>
        </authorList>
    </citation>
    <scope>NUCLEOTIDE SEQUENCE</scope>
    <source>
        <strain evidence="2">BAD-6</strain>
    </source>
</reference>
<dbReference type="GO" id="GO:0016787">
    <property type="term" value="F:hydrolase activity"/>
    <property type="evidence" value="ECO:0007669"/>
    <property type="project" value="UniProtKB-KW"/>
</dbReference>
<dbReference type="Pfam" id="PF12146">
    <property type="entry name" value="Hydrolase_4"/>
    <property type="match status" value="1"/>
</dbReference>
<dbReference type="InterPro" id="IPR022742">
    <property type="entry name" value="Hydrolase_4"/>
</dbReference>
<comment type="caution">
    <text evidence="2">The sequence shown here is derived from an EMBL/GenBank/DDBJ whole genome shotgun (WGS) entry which is preliminary data.</text>
</comment>
<dbReference type="PANTHER" id="PTHR11614">
    <property type="entry name" value="PHOSPHOLIPASE-RELATED"/>
    <property type="match status" value="1"/>
</dbReference>
<dbReference type="InterPro" id="IPR029058">
    <property type="entry name" value="AB_hydrolase_fold"/>
</dbReference>
<dbReference type="EMBL" id="JAGSND010000001">
    <property type="protein sequence ID" value="MBR0596786.1"/>
    <property type="molecule type" value="Genomic_DNA"/>
</dbReference>
<reference evidence="2" key="2">
    <citation type="submission" date="2021-04" db="EMBL/GenBank/DDBJ databases">
        <authorList>
            <person name="Liu J."/>
        </authorList>
    </citation>
    <scope>NUCLEOTIDE SEQUENCE</scope>
    <source>
        <strain evidence="2">BAD-6</strain>
    </source>
</reference>
<evidence type="ECO:0000313" key="2">
    <source>
        <dbReference type="EMBL" id="MBR0596786.1"/>
    </source>
</evidence>
<dbReference type="Gene3D" id="3.40.50.1820">
    <property type="entry name" value="alpha/beta hydrolase"/>
    <property type="match status" value="1"/>
</dbReference>
<keyword evidence="3" id="KW-1185">Reference proteome</keyword>
<name>A0A8J8B0M5_9FIRM</name>
<dbReference type="InterPro" id="IPR051044">
    <property type="entry name" value="MAG_DAG_Lipase"/>
</dbReference>
<dbReference type="RefSeq" id="WP_227016904.1">
    <property type="nucleotide sequence ID" value="NZ_JAGSND010000001.1"/>
</dbReference>
<evidence type="ECO:0000313" key="3">
    <source>
        <dbReference type="Proteomes" id="UP000675664"/>
    </source>
</evidence>
<protein>
    <submittedName>
        <fullName evidence="2">Alpha/beta fold hydrolase</fullName>
    </submittedName>
</protein>
<dbReference type="SUPFAM" id="SSF53474">
    <property type="entry name" value="alpha/beta-Hydrolases"/>
    <property type="match status" value="1"/>
</dbReference>
<feature type="domain" description="Serine aminopeptidase S33" evidence="1">
    <location>
        <begin position="23"/>
        <end position="260"/>
    </location>
</feature>